<dbReference type="AlphaFoldDB" id="A0AAV1J627"/>
<comment type="caution">
    <text evidence="1">The sequence shown here is derived from an EMBL/GenBank/DDBJ whole genome shotgun (WGS) entry which is preliminary data.</text>
</comment>
<protein>
    <submittedName>
        <fullName evidence="1">Uncharacterized protein</fullName>
    </submittedName>
</protein>
<organism evidence="1 2">
    <name type="scientific">Leptosia nina</name>
    <dbReference type="NCBI Taxonomy" id="320188"/>
    <lineage>
        <taxon>Eukaryota</taxon>
        <taxon>Metazoa</taxon>
        <taxon>Ecdysozoa</taxon>
        <taxon>Arthropoda</taxon>
        <taxon>Hexapoda</taxon>
        <taxon>Insecta</taxon>
        <taxon>Pterygota</taxon>
        <taxon>Neoptera</taxon>
        <taxon>Endopterygota</taxon>
        <taxon>Lepidoptera</taxon>
        <taxon>Glossata</taxon>
        <taxon>Ditrysia</taxon>
        <taxon>Papilionoidea</taxon>
        <taxon>Pieridae</taxon>
        <taxon>Pierinae</taxon>
        <taxon>Leptosia</taxon>
    </lineage>
</organism>
<evidence type="ECO:0000313" key="2">
    <source>
        <dbReference type="Proteomes" id="UP001497472"/>
    </source>
</evidence>
<dbReference type="Proteomes" id="UP001497472">
    <property type="component" value="Unassembled WGS sequence"/>
</dbReference>
<keyword evidence="2" id="KW-1185">Reference proteome</keyword>
<sequence length="832" mass="97530">MNTGMRADLTFDDRNERFDLSNLIRQQNKYRTTAFDPQESEESLYRRMGDQNIDYRRKSKRGDWKKSKAIVRSREKIFKQMKKEREAQLNRLLNEALLQIHLSRRNNDFAYHDDMESNSQDVDDFNTNLNRFKSSVKETAVKIDDMANVLHDLKTRRSLPTNDERVSMHYAFPINLKVEAILCPSKQKQSNLTFEISELINRLYTPKQGLNLLYKTKYMNPEFKNSEVKTKYLRDASEDINDPIIDRICKKTGCSCGRSKLLCDAQDVFDAASDVETMIEDINTSVLKDSKDAKNNNDLRCGIQGCKKEWQSAPNKKNFDDLFTTDDFTIDSSEQNSEEHTLLEAVLSELNEITNDNEMHEEKNKLTTTRPKPLTPEDIYDYYRSAMEHLRSTLMGFIKYRTELKVVKSLPKEVRTRIQSIREKYRHFKMSDKQLKKQIFKVLLDDMLKIKIVPDKDTKVSYDVILPDWMYLAVLKMKEGKSLRTEKRSPPKRVLPLTSQQKTRLQKKQGAKKIEKFVWRRSLSSDIGHYGVPFVLDIQGLVQKSKLQENSENNLDYVDNILRDLQGNNNNENANKVDTYDADEMCKKFGRCGCSGPGRCGCSSTRCGKNDEDTLLDDVNAQVASDLNDYGLIDNQNSKASFNNKEKQNNFIPRNKNIKVVIIGPSNIKTFLQSLRIGNKDENPENLLEAVVFEIFELVRGDSDEKLQLKRSRISFSPKEITKFYNEFREQAIQRIFNYVKNIPPKRPLPFLTLKPRREFKRLKKLYRERRMSDLELEQEIINMLLGKKGNMRLLPHKNRNMYEIVVPKWVYVAFYKMRKNRKQDRNLEINE</sequence>
<accession>A0AAV1J627</accession>
<evidence type="ECO:0000313" key="1">
    <source>
        <dbReference type="EMBL" id="CAK1543648.1"/>
    </source>
</evidence>
<gene>
    <name evidence="1" type="ORF">LNINA_LOCUS3451</name>
</gene>
<name>A0AAV1J627_9NEOP</name>
<dbReference type="EMBL" id="CAVLEF010000004">
    <property type="protein sequence ID" value="CAK1543648.1"/>
    <property type="molecule type" value="Genomic_DNA"/>
</dbReference>
<reference evidence="1 2" key="1">
    <citation type="submission" date="2023-11" db="EMBL/GenBank/DDBJ databases">
        <authorList>
            <person name="Okamura Y."/>
        </authorList>
    </citation>
    <scope>NUCLEOTIDE SEQUENCE [LARGE SCALE GENOMIC DNA]</scope>
</reference>
<proteinExistence type="predicted"/>